<comment type="similarity">
    <text evidence="1">Belongs to the plant acyltransferase family.</text>
</comment>
<evidence type="ECO:0000313" key="6">
    <source>
        <dbReference type="Proteomes" id="UP000306102"/>
    </source>
</evidence>
<dbReference type="Gene3D" id="3.30.559.10">
    <property type="entry name" value="Chloramphenicol acetyltransferase-like domain"/>
    <property type="match status" value="2"/>
</dbReference>
<feature type="compositionally biased region" description="Pro residues" evidence="4">
    <location>
        <begin position="50"/>
        <end position="62"/>
    </location>
</feature>
<sequence>MEKEGEKRGNKGERGREERRKERSRGEAEEKQSLATATAIATADRRSRPSPRPAPVVCPAPPTSQHHRRLPSLPSSSNRFLWPPPLLLLLLLIPSLLLSSSSSSSSSSSFCNKTRKKKKKIDTKTTSFWCRARFRAVLFELPIGTVLFINFPDIETIAATTTIITMTTEMKVEVIARETIKPSSATLTHLQSFKLSLLDQVAVHFPNKFILFYAAEAEVDPALSKYKSESESESEYDSTGDERSQRLKKSLSLVLTRFYPLAGRIKDHLTVNCNDAGAEYVEARANCTLSDLLQQPDPKTLSHFCAVPQLPSSTTNSTPFLVVHATFLKCGGMALGISISHKITDAATFSSFIKAWADTALLGSPVLVPDFTAVSSHFPPATTEEEISMKPINFNKLKFDGIPRRYVFVSSKISSLKAKAASASVPNPTRVEAVSALIWKCMMATSCLKSSPPPSPSAFALNWAINIRARIYPPLPEHSFGNMSVVLRIGYVEQPNKQCIKEEEKEIDLSDLVCQLRKGIEGFQDNYGKELQGENRREAYLKEVREIMELQFSEEVEMYGHTSWCRFPFYESDFGWGKPTWVSIAPMSPGRSGIPLGLTTFLDTKDGQGVEAWVTLTPEDIPLFETNPDLLAFASFNPTPLYTE</sequence>
<keyword evidence="6" id="KW-1185">Reference proteome</keyword>
<gene>
    <name evidence="5" type="ORF">TEA_024732</name>
</gene>
<keyword evidence="3" id="KW-0012">Acyltransferase</keyword>
<organism evidence="5 6">
    <name type="scientific">Camellia sinensis var. sinensis</name>
    <name type="common">China tea</name>
    <dbReference type="NCBI Taxonomy" id="542762"/>
    <lineage>
        <taxon>Eukaryota</taxon>
        <taxon>Viridiplantae</taxon>
        <taxon>Streptophyta</taxon>
        <taxon>Embryophyta</taxon>
        <taxon>Tracheophyta</taxon>
        <taxon>Spermatophyta</taxon>
        <taxon>Magnoliopsida</taxon>
        <taxon>eudicotyledons</taxon>
        <taxon>Gunneridae</taxon>
        <taxon>Pentapetalae</taxon>
        <taxon>asterids</taxon>
        <taxon>Ericales</taxon>
        <taxon>Theaceae</taxon>
        <taxon>Camellia</taxon>
    </lineage>
</organism>
<dbReference type="PANTHER" id="PTHR31623">
    <property type="entry name" value="F21J9.9"/>
    <property type="match status" value="1"/>
</dbReference>
<dbReference type="PANTHER" id="PTHR31623:SF122">
    <property type="entry name" value="HXXXD-TYPE ACYL-TRANSFERASE FAMILY PROTEIN"/>
    <property type="match status" value="1"/>
</dbReference>
<evidence type="ECO:0000256" key="3">
    <source>
        <dbReference type="ARBA" id="ARBA00023315"/>
    </source>
</evidence>
<evidence type="ECO:0000256" key="4">
    <source>
        <dbReference type="SAM" id="MobiDB-lite"/>
    </source>
</evidence>
<dbReference type="Pfam" id="PF02458">
    <property type="entry name" value="Transferase"/>
    <property type="match status" value="1"/>
</dbReference>
<reference evidence="5 6" key="1">
    <citation type="journal article" date="2018" name="Proc. Natl. Acad. Sci. U.S.A.">
        <title>Draft genome sequence of Camellia sinensis var. sinensis provides insights into the evolution of the tea genome and tea quality.</title>
        <authorList>
            <person name="Wei C."/>
            <person name="Yang H."/>
            <person name="Wang S."/>
            <person name="Zhao J."/>
            <person name="Liu C."/>
            <person name="Gao L."/>
            <person name="Xia E."/>
            <person name="Lu Y."/>
            <person name="Tai Y."/>
            <person name="She G."/>
            <person name="Sun J."/>
            <person name="Cao H."/>
            <person name="Tong W."/>
            <person name="Gao Q."/>
            <person name="Li Y."/>
            <person name="Deng W."/>
            <person name="Jiang X."/>
            <person name="Wang W."/>
            <person name="Chen Q."/>
            <person name="Zhang S."/>
            <person name="Li H."/>
            <person name="Wu J."/>
            <person name="Wang P."/>
            <person name="Li P."/>
            <person name="Shi C."/>
            <person name="Zheng F."/>
            <person name="Jian J."/>
            <person name="Huang B."/>
            <person name="Shan D."/>
            <person name="Shi M."/>
            <person name="Fang C."/>
            <person name="Yue Y."/>
            <person name="Li F."/>
            <person name="Li D."/>
            <person name="Wei S."/>
            <person name="Han B."/>
            <person name="Jiang C."/>
            <person name="Yin Y."/>
            <person name="Xia T."/>
            <person name="Zhang Z."/>
            <person name="Bennetzen J.L."/>
            <person name="Zhao S."/>
            <person name="Wan X."/>
        </authorList>
    </citation>
    <scope>NUCLEOTIDE SEQUENCE [LARGE SCALE GENOMIC DNA]</scope>
    <source>
        <strain evidence="6">cv. Shuchazao</strain>
        <tissue evidence="5">Leaf</tissue>
    </source>
</reference>
<evidence type="ECO:0000313" key="5">
    <source>
        <dbReference type="EMBL" id="THG15538.1"/>
    </source>
</evidence>
<dbReference type="InterPro" id="IPR023213">
    <property type="entry name" value="CAT-like_dom_sf"/>
</dbReference>
<comment type="caution">
    <text evidence="5">The sequence shown here is derived from an EMBL/GenBank/DDBJ whole genome shotgun (WGS) entry which is preliminary data.</text>
</comment>
<dbReference type="STRING" id="542762.A0A4S4EGF8"/>
<proteinExistence type="inferred from homology"/>
<dbReference type="AlphaFoldDB" id="A0A4S4EGF8"/>
<evidence type="ECO:0000256" key="2">
    <source>
        <dbReference type="ARBA" id="ARBA00022679"/>
    </source>
</evidence>
<keyword evidence="2" id="KW-0808">Transferase</keyword>
<dbReference type="Proteomes" id="UP000306102">
    <property type="component" value="Unassembled WGS sequence"/>
</dbReference>
<evidence type="ECO:0008006" key="7">
    <source>
        <dbReference type="Google" id="ProtNLM"/>
    </source>
</evidence>
<name>A0A4S4EGF8_CAMSN</name>
<accession>A0A4S4EGF8</accession>
<dbReference type="GO" id="GO:0016746">
    <property type="term" value="F:acyltransferase activity"/>
    <property type="evidence" value="ECO:0007669"/>
    <property type="project" value="UniProtKB-KW"/>
</dbReference>
<feature type="region of interest" description="Disordered" evidence="4">
    <location>
        <begin position="1"/>
        <end position="75"/>
    </location>
</feature>
<protein>
    <recommendedName>
        <fullName evidence="7">BAHD acyltransferase</fullName>
    </recommendedName>
</protein>
<feature type="compositionally biased region" description="Basic and acidic residues" evidence="4">
    <location>
        <begin position="1"/>
        <end position="32"/>
    </location>
</feature>
<dbReference type="EMBL" id="SDRB02004655">
    <property type="protein sequence ID" value="THG15538.1"/>
    <property type="molecule type" value="Genomic_DNA"/>
</dbReference>
<evidence type="ECO:0000256" key="1">
    <source>
        <dbReference type="ARBA" id="ARBA00009861"/>
    </source>
</evidence>